<evidence type="ECO:0000256" key="2">
    <source>
        <dbReference type="ARBA" id="ARBA00005433"/>
    </source>
</evidence>
<comment type="subcellular location">
    <subcellularLocation>
        <location evidence="1">Lysosome membrane</location>
    </subcellularLocation>
</comment>
<dbReference type="GO" id="GO:0005765">
    <property type="term" value="C:lysosomal membrane"/>
    <property type="evidence" value="ECO:0007669"/>
    <property type="project" value="UniProtKB-SubCell"/>
</dbReference>
<evidence type="ECO:0000256" key="3">
    <source>
        <dbReference type="ARBA" id="ARBA00022295"/>
    </source>
</evidence>
<accession>A0AA89BTF3</accession>
<protein>
    <recommendedName>
        <fullName evidence="3">BLOC-1-related complex subunit 7</fullName>
    </recommendedName>
</protein>
<organism evidence="6 7">
    <name type="scientific">Pinctada imbricata</name>
    <name type="common">Atlantic pearl-oyster</name>
    <name type="synonym">Pinctada martensii</name>
    <dbReference type="NCBI Taxonomy" id="66713"/>
    <lineage>
        <taxon>Eukaryota</taxon>
        <taxon>Metazoa</taxon>
        <taxon>Spiralia</taxon>
        <taxon>Lophotrochozoa</taxon>
        <taxon>Mollusca</taxon>
        <taxon>Bivalvia</taxon>
        <taxon>Autobranchia</taxon>
        <taxon>Pteriomorphia</taxon>
        <taxon>Pterioida</taxon>
        <taxon>Pterioidea</taxon>
        <taxon>Pteriidae</taxon>
        <taxon>Pinctada</taxon>
    </lineage>
</organism>
<evidence type="ECO:0000313" key="6">
    <source>
        <dbReference type="EMBL" id="KAK3095145.1"/>
    </source>
</evidence>
<reference evidence="6" key="1">
    <citation type="submission" date="2019-08" db="EMBL/GenBank/DDBJ databases">
        <title>The improved chromosome-level genome for the pearl oyster Pinctada fucata martensii using PacBio sequencing and Hi-C.</title>
        <authorList>
            <person name="Zheng Z."/>
        </authorList>
    </citation>
    <scope>NUCLEOTIDE SEQUENCE</scope>
    <source>
        <strain evidence="6">ZZ-2019</strain>
        <tissue evidence="6">Adductor muscle</tissue>
    </source>
</reference>
<dbReference type="EMBL" id="VSWD01000008">
    <property type="protein sequence ID" value="KAK3095145.1"/>
    <property type="molecule type" value="Genomic_DNA"/>
</dbReference>
<dbReference type="PANTHER" id="PTHR31397:SF1">
    <property type="entry name" value="BLOC-1-RELATED COMPLEX SUBUNIT 7"/>
    <property type="match status" value="1"/>
</dbReference>
<evidence type="ECO:0000256" key="5">
    <source>
        <dbReference type="ARBA" id="ARBA00023228"/>
    </source>
</evidence>
<evidence type="ECO:0000256" key="1">
    <source>
        <dbReference type="ARBA" id="ARBA00004656"/>
    </source>
</evidence>
<proteinExistence type="inferred from homology"/>
<dbReference type="Proteomes" id="UP001186944">
    <property type="component" value="Unassembled WGS sequence"/>
</dbReference>
<keyword evidence="4" id="KW-0472">Membrane</keyword>
<dbReference type="AlphaFoldDB" id="A0AA89BTF3"/>
<evidence type="ECO:0000256" key="4">
    <source>
        <dbReference type="ARBA" id="ARBA00023136"/>
    </source>
</evidence>
<comment type="caution">
    <text evidence="6">The sequence shown here is derived from an EMBL/GenBank/DDBJ whole genome shotgun (WGS) entry which is preliminary data.</text>
</comment>
<dbReference type="PANTHER" id="PTHR31397">
    <property type="entry name" value="BLOC-1-RELATED COMPLEX SUBUNIT 7 BORSC7"/>
    <property type="match status" value="1"/>
</dbReference>
<gene>
    <name evidence="6" type="ORF">FSP39_010792</name>
</gene>
<keyword evidence="7" id="KW-1185">Reference proteome</keyword>
<dbReference type="InterPro" id="IPR032143">
    <property type="entry name" value="BORCS7"/>
</dbReference>
<evidence type="ECO:0000313" key="7">
    <source>
        <dbReference type="Proteomes" id="UP001186944"/>
    </source>
</evidence>
<comment type="similarity">
    <text evidence="2">Belongs to the BORCS7 family.</text>
</comment>
<dbReference type="GO" id="GO:0099078">
    <property type="term" value="C:BORC complex"/>
    <property type="evidence" value="ECO:0007669"/>
    <property type="project" value="TreeGrafter"/>
</dbReference>
<keyword evidence="5" id="KW-0458">Lysosome</keyword>
<sequence length="72" mass="8084">MSVNWNQETKNRLNEKVTINVQDLGSLAKYAVKTSRSNDLLAQAAKNFSFQESVIQNSAEVSLCPRPLILFN</sequence>
<name>A0AA89BTF3_PINIB</name>
<dbReference type="Pfam" id="PF16088">
    <property type="entry name" value="BORCS7"/>
    <property type="match status" value="1"/>
</dbReference>